<keyword evidence="1" id="KW-0805">Transcription regulation</keyword>
<name>U7D8X2_9BACT</name>
<keyword evidence="3" id="KW-0238">DNA-binding</keyword>
<evidence type="ECO:0000313" key="7">
    <source>
        <dbReference type="Proteomes" id="UP000017148"/>
    </source>
</evidence>
<keyword evidence="7" id="KW-1185">Reference proteome</keyword>
<accession>U7D8X2</accession>
<dbReference type="InterPro" id="IPR013325">
    <property type="entry name" value="RNA_pol_sigma_r2"/>
</dbReference>
<evidence type="ECO:0000256" key="1">
    <source>
        <dbReference type="ARBA" id="ARBA00023015"/>
    </source>
</evidence>
<organism evidence="6 7">
    <name type="scientific">Chitinivibrio alkaliphilus ACht1</name>
    <dbReference type="NCBI Taxonomy" id="1313304"/>
    <lineage>
        <taxon>Bacteria</taxon>
        <taxon>Pseudomonadati</taxon>
        <taxon>Fibrobacterota</taxon>
        <taxon>Chitinivibrionia</taxon>
        <taxon>Chitinivibrionales</taxon>
        <taxon>Chitinivibrionaceae</taxon>
        <taxon>Chitinivibrio</taxon>
    </lineage>
</organism>
<dbReference type="SUPFAM" id="SSF88946">
    <property type="entry name" value="Sigma2 domain of RNA polymerase sigma factors"/>
    <property type="match status" value="1"/>
</dbReference>
<dbReference type="PROSITE" id="PS00716">
    <property type="entry name" value="SIGMA70_2"/>
    <property type="match status" value="1"/>
</dbReference>
<dbReference type="Gene3D" id="1.20.120.1810">
    <property type="match status" value="1"/>
</dbReference>
<dbReference type="eggNOG" id="COG0568">
    <property type="taxonomic scope" value="Bacteria"/>
</dbReference>
<dbReference type="InterPro" id="IPR036388">
    <property type="entry name" value="WH-like_DNA-bd_sf"/>
</dbReference>
<evidence type="ECO:0000256" key="3">
    <source>
        <dbReference type="ARBA" id="ARBA00023125"/>
    </source>
</evidence>
<dbReference type="GO" id="GO:0006352">
    <property type="term" value="P:DNA-templated transcription initiation"/>
    <property type="evidence" value="ECO:0007669"/>
    <property type="project" value="InterPro"/>
</dbReference>
<dbReference type="InterPro" id="IPR013324">
    <property type="entry name" value="RNA_pol_sigma_r3/r4-like"/>
</dbReference>
<comment type="caution">
    <text evidence="6">The sequence shown here is derived from an EMBL/GenBank/DDBJ whole genome shotgun (WGS) entry which is preliminary data.</text>
</comment>
<dbReference type="AlphaFoldDB" id="U7D8X2"/>
<dbReference type="EMBL" id="ASJR01000004">
    <property type="protein sequence ID" value="ERP38834.1"/>
    <property type="molecule type" value="Genomic_DNA"/>
</dbReference>
<protein>
    <submittedName>
        <fullName evidence="6">RNA polymerase, sigma 70 subunit, RpoD subfamily</fullName>
    </submittedName>
</protein>
<dbReference type="PANTHER" id="PTHR30603:SF60">
    <property type="entry name" value="RNA POLYMERASE SIGMA FACTOR RPOD"/>
    <property type="match status" value="1"/>
</dbReference>
<dbReference type="NCBIfam" id="TIGR02937">
    <property type="entry name" value="sigma70-ECF"/>
    <property type="match status" value="1"/>
</dbReference>
<dbReference type="InterPro" id="IPR007624">
    <property type="entry name" value="RNA_pol_sigma70_r3"/>
</dbReference>
<dbReference type="GO" id="GO:0003677">
    <property type="term" value="F:DNA binding"/>
    <property type="evidence" value="ECO:0007669"/>
    <property type="project" value="UniProtKB-KW"/>
</dbReference>
<dbReference type="Pfam" id="PF04539">
    <property type="entry name" value="Sigma70_r3"/>
    <property type="match status" value="1"/>
</dbReference>
<dbReference type="PRINTS" id="PR00046">
    <property type="entry name" value="SIGMA70FCT"/>
</dbReference>
<reference evidence="6 7" key="1">
    <citation type="journal article" date="2013" name="Environ. Microbiol.">
        <title>Genome analysis of Chitinivibrio alkaliphilus gen. nov., sp. nov., a novel extremely haloalkaliphilic anaerobic chitinolytic bacterium from the candidate phylum Termite Group 3.</title>
        <authorList>
            <person name="Sorokin D.Y."/>
            <person name="Gumerov V.M."/>
            <person name="Rakitin A.L."/>
            <person name="Beletsky A.V."/>
            <person name="Damste J.S."/>
            <person name="Muyzer G."/>
            <person name="Mardanov A.V."/>
            <person name="Ravin N.V."/>
        </authorList>
    </citation>
    <scope>NUCLEOTIDE SEQUENCE [LARGE SCALE GENOMIC DNA]</scope>
    <source>
        <strain evidence="6 7">ACht1</strain>
    </source>
</reference>
<dbReference type="PATRIC" id="fig|1313304.3.peg.582"/>
<dbReference type="Pfam" id="PF04545">
    <property type="entry name" value="Sigma70_r4"/>
    <property type="match status" value="1"/>
</dbReference>
<dbReference type="STRING" id="1313304.CALK_0606"/>
<dbReference type="OrthoDB" id="9809557at2"/>
<evidence type="ECO:0000313" key="6">
    <source>
        <dbReference type="EMBL" id="ERP38834.1"/>
    </source>
</evidence>
<gene>
    <name evidence="6" type="ORF">CALK_0606</name>
</gene>
<dbReference type="SUPFAM" id="SSF88659">
    <property type="entry name" value="Sigma3 and sigma4 domains of RNA polymerase sigma factors"/>
    <property type="match status" value="2"/>
</dbReference>
<dbReference type="RefSeq" id="WP_022636133.1">
    <property type="nucleotide sequence ID" value="NZ_ASJR01000004.1"/>
</dbReference>
<dbReference type="InterPro" id="IPR007630">
    <property type="entry name" value="RNA_pol_sigma70_r4"/>
</dbReference>
<dbReference type="CDD" id="cd06171">
    <property type="entry name" value="Sigma70_r4"/>
    <property type="match status" value="1"/>
</dbReference>
<sequence>MVSNNTSGNEKIIKHFRKQARVQGFVSEIEINENISSEEERTRIKDLLTAEGIEINPFVKRHKLRSPKDKPYSGGGRGSASNAAIMSYLNQVGNIPLMDKGQEIHYARQMVFAKNKLLESAFGSLVIQEFLFRLYNEMRDGVLSWYDIFDLDRVAPDGNDATEEEIEHARENFFARIEQIDELSEQITALRRDAEEVTTPEERHECAEKTRGLLDSLVEHCFFLHLNYKQKESIIEKYRQWLCKNSFSTELRNFESWQKVYFDAKYSIVEANVRLVISIAKKYSYSGMEMLDIIQEGNEGLIKAVENFDYRKGYKFSTYATWWIRQSITRAINDKGKAIRIPANTLEQINRVNRYIQNCVMRTGSEPAIEEISQELKIPERKIRMILQYNGDPISLDWQISENGNSTIGDFIPDERMGDPSTSATIKCFKENIHALLEELDPYEREILFRRFGLDGAKRKTLNEIGEMFNISRERVRQIETGALEKLRHPSRNSVLRDWEHSRDEFESLPDY</sequence>
<dbReference type="Gene3D" id="1.10.10.10">
    <property type="entry name" value="Winged helix-like DNA-binding domain superfamily/Winged helix DNA-binding domain"/>
    <property type="match status" value="2"/>
</dbReference>
<dbReference type="InterPro" id="IPR000943">
    <property type="entry name" value="RNA_pol_sigma70"/>
</dbReference>
<dbReference type="PANTHER" id="PTHR30603">
    <property type="entry name" value="RNA POLYMERASE SIGMA FACTOR RPO"/>
    <property type="match status" value="1"/>
</dbReference>
<evidence type="ECO:0000256" key="2">
    <source>
        <dbReference type="ARBA" id="ARBA00023082"/>
    </source>
</evidence>
<evidence type="ECO:0000256" key="4">
    <source>
        <dbReference type="ARBA" id="ARBA00023163"/>
    </source>
</evidence>
<evidence type="ECO:0000259" key="5">
    <source>
        <dbReference type="PROSITE" id="PS00716"/>
    </source>
</evidence>
<keyword evidence="4" id="KW-0804">Transcription</keyword>
<proteinExistence type="predicted"/>
<dbReference type="GO" id="GO:0016987">
    <property type="term" value="F:sigma factor activity"/>
    <property type="evidence" value="ECO:0007669"/>
    <property type="project" value="UniProtKB-KW"/>
</dbReference>
<dbReference type="Proteomes" id="UP000017148">
    <property type="component" value="Unassembled WGS sequence"/>
</dbReference>
<dbReference type="InterPro" id="IPR007627">
    <property type="entry name" value="RNA_pol_sigma70_r2"/>
</dbReference>
<dbReference type="Pfam" id="PF04542">
    <property type="entry name" value="Sigma70_r2"/>
    <property type="match status" value="1"/>
</dbReference>
<dbReference type="InterPro" id="IPR050239">
    <property type="entry name" value="Sigma-70_RNA_pol_init_factors"/>
</dbReference>
<keyword evidence="2" id="KW-0731">Sigma factor</keyword>
<dbReference type="InterPro" id="IPR014284">
    <property type="entry name" value="RNA_pol_sigma-70_dom"/>
</dbReference>
<feature type="domain" description="RNA polymerase sigma-70" evidence="5">
    <location>
        <begin position="461"/>
        <end position="487"/>
    </location>
</feature>